<dbReference type="AlphaFoldDB" id="A0AA40DRK4"/>
<dbReference type="PROSITE" id="PS50911">
    <property type="entry name" value="CHAP"/>
    <property type="match status" value="1"/>
</dbReference>
<evidence type="ECO:0000313" key="4">
    <source>
        <dbReference type="Proteomes" id="UP001172101"/>
    </source>
</evidence>
<dbReference type="RefSeq" id="XP_060294907.1">
    <property type="nucleotide sequence ID" value="XM_060438191.1"/>
</dbReference>
<dbReference type="GeneID" id="85321461"/>
<organism evidence="3 4">
    <name type="scientific">Lasiosphaeria miniovina</name>
    <dbReference type="NCBI Taxonomy" id="1954250"/>
    <lineage>
        <taxon>Eukaryota</taxon>
        <taxon>Fungi</taxon>
        <taxon>Dikarya</taxon>
        <taxon>Ascomycota</taxon>
        <taxon>Pezizomycotina</taxon>
        <taxon>Sordariomycetes</taxon>
        <taxon>Sordariomycetidae</taxon>
        <taxon>Sordariales</taxon>
        <taxon>Lasiosphaeriaceae</taxon>
        <taxon>Lasiosphaeria</taxon>
    </lineage>
</organism>
<dbReference type="SUPFAM" id="SSF54001">
    <property type="entry name" value="Cysteine proteinases"/>
    <property type="match status" value="1"/>
</dbReference>
<dbReference type="Gene3D" id="2.30.30.40">
    <property type="entry name" value="SH3 Domains"/>
    <property type="match status" value="1"/>
</dbReference>
<evidence type="ECO:0000256" key="1">
    <source>
        <dbReference type="SAM" id="SignalP"/>
    </source>
</evidence>
<keyword evidence="4" id="KW-1185">Reference proteome</keyword>
<gene>
    <name evidence="3" type="ORF">B0T26DRAFT_650538</name>
</gene>
<dbReference type="InterPro" id="IPR007921">
    <property type="entry name" value="CHAP_dom"/>
</dbReference>
<feature type="signal peptide" evidence="1">
    <location>
        <begin position="1"/>
        <end position="20"/>
    </location>
</feature>
<keyword evidence="1" id="KW-0732">Signal</keyword>
<dbReference type="Proteomes" id="UP001172101">
    <property type="component" value="Unassembled WGS sequence"/>
</dbReference>
<dbReference type="Pfam" id="PF05257">
    <property type="entry name" value="CHAP"/>
    <property type="match status" value="1"/>
</dbReference>
<proteinExistence type="predicted"/>
<evidence type="ECO:0000313" key="3">
    <source>
        <dbReference type="EMBL" id="KAK0713584.1"/>
    </source>
</evidence>
<reference evidence="3" key="1">
    <citation type="submission" date="2023-06" db="EMBL/GenBank/DDBJ databases">
        <title>Genome-scale phylogeny and comparative genomics of the fungal order Sordariales.</title>
        <authorList>
            <consortium name="Lawrence Berkeley National Laboratory"/>
            <person name="Hensen N."/>
            <person name="Bonometti L."/>
            <person name="Westerberg I."/>
            <person name="Brannstrom I.O."/>
            <person name="Guillou S."/>
            <person name="Cros-Aarteil S."/>
            <person name="Calhoun S."/>
            <person name="Haridas S."/>
            <person name="Kuo A."/>
            <person name="Mondo S."/>
            <person name="Pangilinan J."/>
            <person name="Riley R."/>
            <person name="LaButti K."/>
            <person name="Andreopoulos B."/>
            <person name="Lipzen A."/>
            <person name="Chen C."/>
            <person name="Yanf M."/>
            <person name="Daum C."/>
            <person name="Ng V."/>
            <person name="Clum A."/>
            <person name="Steindorff A."/>
            <person name="Ohm R."/>
            <person name="Martin F."/>
            <person name="Silar P."/>
            <person name="Natvig D."/>
            <person name="Lalanne C."/>
            <person name="Gautier V."/>
            <person name="Ament-velasquez S.L."/>
            <person name="Kruys A."/>
            <person name="Hutchinson M.I."/>
            <person name="Powell A.J."/>
            <person name="Barry K."/>
            <person name="Miller A.N."/>
            <person name="Grigoriev I.V."/>
            <person name="Debuchy R."/>
            <person name="Gladieux P."/>
            <person name="Thoren M.H."/>
            <person name="Johannesson H."/>
        </authorList>
    </citation>
    <scope>NUCLEOTIDE SEQUENCE</scope>
    <source>
        <strain evidence="3">SMH2392-1A</strain>
    </source>
</reference>
<feature type="chain" id="PRO_5041285875" evidence="1">
    <location>
        <begin position="21"/>
        <end position="231"/>
    </location>
</feature>
<dbReference type="EMBL" id="JAUIRO010000005">
    <property type="protein sequence ID" value="KAK0713584.1"/>
    <property type="molecule type" value="Genomic_DNA"/>
</dbReference>
<accession>A0AA40DRK4</accession>
<dbReference type="Gene3D" id="3.90.1720.10">
    <property type="entry name" value="endopeptidase domain like (from Nostoc punctiforme)"/>
    <property type="match status" value="1"/>
</dbReference>
<comment type="caution">
    <text evidence="3">The sequence shown here is derived from an EMBL/GenBank/DDBJ whole genome shotgun (WGS) entry which is preliminary data.</text>
</comment>
<evidence type="ECO:0000259" key="2">
    <source>
        <dbReference type="PROSITE" id="PS50911"/>
    </source>
</evidence>
<dbReference type="InterPro" id="IPR038765">
    <property type="entry name" value="Papain-like_cys_pep_sf"/>
</dbReference>
<feature type="domain" description="Peptidase C51" evidence="2">
    <location>
        <begin position="103"/>
        <end position="228"/>
    </location>
</feature>
<name>A0AA40DRK4_9PEZI</name>
<sequence>MKLLTIASLLQAAAFTTTAAYPITGDGVNCRSGPGTSYAVKKSYARGTDVAVTCQTAGESINGNAIWDKTSDGCFVTDYYVKTGSDGYVATKCSSSGSSTIPGPVANDYPYKSSCGGVDPWRYYKCQCTSFVAFRINRRLGIDFTNTYKGHAWGNADSWDDAARASGVTVNSTPKPGSIAHTNAGSAGHVAWVAAVGDDTVTVEEYNWATAKGYGKRTVSKGTFSYIHIKV</sequence>
<protein>
    <submittedName>
        <fullName evidence="3">CHAP domain-containing protein</fullName>
    </submittedName>
</protein>